<dbReference type="SUPFAM" id="SSF50978">
    <property type="entry name" value="WD40 repeat-like"/>
    <property type="match status" value="1"/>
</dbReference>
<gene>
    <name evidence="1" type="ORF">CCMP2556_LOCUS35766</name>
</gene>
<dbReference type="Proteomes" id="UP001642484">
    <property type="component" value="Unassembled WGS sequence"/>
</dbReference>
<dbReference type="InterPro" id="IPR036322">
    <property type="entry name" value="WD40_repeat_dom_sf"/>
</dbReference>
<dbReference type="EMBL" id="CAXAMN010022795">
    <property type="protein sequence ID" value="CAK9072695.1"/>
    <property type="molecule type" value="Genomic_DNA"/>
</dbReference>
<name>A0ABP0PDB9_9DINO</name>
<evidence type="ECO:0000313" key="1">
    <source>
        <dbReference type="EMBL" id="CAK9072695.1"/>
    </source>
</evidence>
<proteinExistence type="predicted"/>
<organism evidence="1 2">
    <name type="scientific">Durusdinium trenchii</name>
    <dbReference type="NCBI Taxonomy" id="1381693"/>
    <lineage>
        <taxon>Eukaryota</taxon>
        <taxon>Sar</taxon>
        <taxon>Alveolata</taxon>
        <taxon>Dinophyceae</taxon>
        <taxon>Suessiales</taxon>
        <taxon>Symbiodiniaceae</taxon>
        <taxon>Durusdinium</taxon>
    </lineage>
</organism>
<accession>A0ABP0PDB9</accession>
<sequence>MVRGGPNQLICVDVPKDDASWVACGSKGFSRENCEVKIFDLRGSLQQQAAVACADQTIEALQCHGDQCFIASKDGHLRSLELPEPRVQWERRGHAAYTALGLAAGALLAASAGPQGLALELFALDEEPKLLKSSEET</sequence>
<keyword evidence="2" id="KW-1185">Reference proteome</keyword>
<comment type="caution">
    <text evidence="1">The sequence shown here is derived from an EMBL/GenBank/DDBJ whole genome shotgun (WGS) entry which is preliminary data.</text>
</comment>
<evidence type="ECO:0000313" key="2">
    <source>
        <dbReference type="Proteomes" id="UP001642484"/>
    </source>
</evidence>
<protein>
    <submittedName>
        <fullName evidence="1">Uncharacterized protein</fullName>
    </submittedName>
</protein>
<reference evidence="1 2" key="1">
    <citation type="submission" date="2024-02" db="EMBL/GenBank/DDBJ databases">
        <authorList>
            <person name="Chen Y."/>
            <person name="Shah S."/>
            <person name="Dougan E. K."/>
            <person name="Thang M."/>
            <person name="Chan C."/>
        </authorList>
    </citation>
    <scope>NUCLEOTIDE SEQUENCE [LARGE SCALE GENOMIC DNA]</scope>
</reference>